<reference evidence="2" key="1">
    <citation type="journal article" date="2021" name="PeerJ">
        <title>Extensive microbial diversity within the chicken gut microbiome revealed by metagenomics and culture.</title>
        <authorList>
            <person name="Gilroy R."/>
            <person name="Ravi A."/>
            <person name="Getino M."/>
            <person name="Pursley I."/>
            <person name="Horton D.L."/>
            <person name="Alikhan N.F."/>
            <person name="Baker D."/>
            <person name="Gharbi K."/>
            <person name="Hall N."/>
            <person name="Watson M."/>
            <person name="Adriaenssens E.M."/>
            <person name="Foster-Nyarko E."/>
            <person name="Jarju S."/>
            <person name="Secka A."/>
            <person name="Antonio M."/>
            <person name="Oren A."/>
            <person name="Chaudhuri R.R."/>
            <person name="La Ragione R."/>
            <person name="Hildebrand F."/>
            <person name="Pallen M.J."/>
        </authorList>
    </citation>
    <scope>NUCLEOTIDE SEQUENCE</scope>
    <source>
        <strain evidence="2">378</strain>
    </source>
</reference>
<accession>A0A948THW3</accession>
<evidence type="ECO:0000256" key="1">
    <source>
        <dbReference type="SAM" id="MobiDB-lite"/>
    </source>
</evidence>
<dbReference type="AlphaFoldDB" id="A0A948THW3"/>
<comment type="caution">
    <text evidence="2">The sequence shown here is derived from an EMBL/GenBank/DDBJ whole genome shotgun (WGS) entry which is preliminary data.</text>
</comment>
<gene>
    <name evidence="2" type="ORF">H9847_10110</name>
</gene>
<feature type="region of interest" description="Disordered" evidence="1">
    <location>
        <begin position="61"/>
        <end position="104"/>
    </location>
</feature>
<evidence type="ECO:0000313" key="3">
    <source>
        <dbReference type="Proteomes" id="UP000733611"/>
    </source>
</evidence>
<name>A0A948THW3_9GAMM</name>
<feature type="compositionally biased region" description="Basic and acidic residues" evidence="1">
    <location>
        <begin position="95"/>
        <end position="104"/>
    </location>
</feature>
<organism evidence="2 3">
    <name type="scientific">Candidatus Anaerobiospirillum pullicola</name>
    <dbReference type="NCBI Taxonomy" id="2838451"/>
    <lineage>
        <taxon>Bacteria</taxon>
        <taxon>Pseudomonadati</taxon>
        <taxon>Pseudomonadota</taxon>
        <taxon>Gammaproteobacteria</taxon>
        <taxon>Aeromonadales</taxon>
        <taxon>Succinivibrionaceae</taxon>
        <taxon>Anaerobiospirillum</taxon>
    </lineage>
</organism>
<dbReference type="Proteomes" id="UP000733611">
    <property type="component" value="Unassembled WGS sequence"/>
</dbReference>
<dbReference type="EMBL" id="JAHLFE010000208">
    <property type="protein sequence ID" value="MBU3845194.1"/>
    <property type="molecule type" value="Genomic_DNA"/>
</dbReference>
<reference evidence="2" key="2">
    <citation type="submission" date="2021-04" db="EMBL/GenBank/DDBJ databases">
        <authorList>
            <person name="Gilroy R."/>
        </authorList>
    </citation>
    <scope>NUCLEOTIDE SEQUENCE</scope>
    <source>
        <strain evidence="2">378</strain>
    </source>
</reference>
<proteinExistence type="predicted"/>
<sequence length="104" mass="11036">MTTSSSASPQARHTPHIVPHSFHSYGYGYGCGCGCGCGWGYYGYSYGTSSKSSLSLLRHRCAPKQQARSPPADGKKPLQGEPSCQGELHPSDVSSHSHPDATSH</sequence>
<evidence type="ECO:0000313" key="2">
    <source>
        <dbReference type="EMBL" id="MBU3845194.1"/>
    </source>
</evidence>
<protein>
    <submittedName>
        <fullName evidence="2">Uncharacterized protein</fullName>
    </submittedName>
</protein>